<feature type="transmembrane region" description="Helical" evidence="13">
    <location>
        <begin position="373"/>
        <end position="390"/>
    </location>
</feature>
<accession>A0A3Q0JAT7</accession>
<dbReference type="GeneID" id="103515274"/>
<evidence type="ECO:0000256" key="3">
    <source>
        <dbReference type="ARBA" id="ARBA00022475"/>
    </source>
</evidence>
<evidence type="ECO:0000256" key="1">
    <source>
        <dbReference type="ARBA" id="ARBA00004651"/>
    </source>
</evidence>
<name>A0A3Q0JAT7_DIACI</name>
<evidence type="ECO:0000256" key="11">
    <source>
        <dbReference type="ARBA" id="ARBA00054813"/>
    </source>
</evidence>
<keyword evidence="5 13" id="KW-1133">Transmembrane helix</keyword>
<evidence type="ECO:0000256" key="4">
    <source>
        <dbReference type="ARBA" id="ARBA00022692"/>
    </source>
</evidence>
<reference evidence="16" key="1">
    <citation type="submission" date="2025-08" db="UniProtKB">
        <authorList>
            <consortium name="RefSeq"/>
        </authorList>
    </citation>
    <scope>IDENTIFICATION</scope>
</reference>
<dbReference type="InterPro" id="IPR017978">
    <property type="entry name" value="GPCR_3_C"/>
</dbReference>
<dbReference type="PaxDb" id="121845-A0A3Q0JAT7"/>
<dbReference type="PANTHER" id="PTHR24060">
    <property type="entry name" value="METABOTROPIC GLUTAMATE RECEPTOR"/>
    <property type="match status" value="1"/>
</dbReference>
<dbReference type="SUPFAM" id="SSF53822">
    <property type="entry name" value="Periplasmic binding protein-like I"/>
    <property type="match status" value="1"/>
</dbReference>
<evidence type="ECO:0000313" key="15">
    <source>
        <dbReference type="Proteomes" id="UP000079169"/>
    </source>
</evidence>
<evidence type="ECO:0000256" key="8">
    <source>
        <dbReference type="ARBA" id="ARBA00023170"/>
    </source>
</evidence>
<feature type="domain" description="G-protein coupled receptors family 3 profile" evidence="14">
    <location>
        <begin position="192"/>
        <end position="474"/>
    </location>
</feature>
<evidence type="ECO:0000256" key="10">
    <source>
        <dbReference type="ARBA" id="ARBA00023224"/>
    </source>
</evidence>
<evidence type="ECO:0000256" key="13">
    <source>
        <dbReference type="SAM" id="Phobius"/>
    </source>
</evidence>
<proteinExistence type="inferred from homology"/>
<evidence type="ECO:0000256" key="12">
    <source>
        <dbReference type="SAM" id="MobiDB-lite"/>
    </source>
</evidence>
<dbReference type="PRINTS" id="PR00248">
    <property type="entry name" value="GPCRMGR"/>
</dbReference>
<evidence type="ECO:0000256" key="6">
    <source>
        <dbReference type="ARBA" id="ARBA00023040"/>
    </source>
</evidence>
<evidence type="ECO:0000256" key="9">
    <source>
        <dbReference type="ARBA" id="ARBA00023180"/>
    </source>
</evidence>
<dbReference type="InterPro" id="IPR038550">
    <property type="entry name" value="GPCR_3_9-Cys_sf"/>
</dbReference>
<dbReference type="Pfam" id="PF00003">
    <property type="entry name" value="7tm_3"/>
    <property type="match status" value="2"/>
</dbReference>
<dbReference type="AlphaFoldDB" id="A0A3Q0JAT7"/>
<dbReference type="STRING" id="121845.A0A3Q0JAT7"/>
<keyword evidence="4 13" id="KW-0812">Transmembrane</keyword>
<feature type="transmembrane region" description="Helical" evidence="13">
    <location>
        <begin position="303"/>
        <end position="328"/>
    </location>
</feature>
<keyword evidence="6" id="KW-0297">G-protein coupled receptor</keyword>
<dbReference type="GO" id="GO:0005886">
    <property type="term" value="C:plasma membrane"/>
    <property type="evidence" value="ECO:0007669"/>
    <property type="project" value="UniProtKB-SubCell"/>
</dbReference>
<dbReference type="InterPro" id="IPR011500">
    <property type="entry name" value="GPCR_3_9-Cys_dom"/>
</dbReference>
<dbReference type="Gene3D" id="3.40.50.2300">
    <property type="match status" value="2"/>
</dbReference>
<dbReference type="Proteomes" id="UP000079169">
    <property type="component" value="Unplaced"/>
</dbReference>
<protein>
    <submittedName>
        <fullName evidence="16">Metabotropic glutamate receptor 8-like</fullName>
    </submittedName>
</protein>
<evidence type="ECO:0000259" key="14">
    <source>
        <dbReference type="PROSITE" id="PS50259"/>
    </source>
</evidence>
<dbReference type="SMR" id="A0A3Q0JAT7"/>
<feature type="transmembrane region" description="Helical" evidence="13">
    <location>
        <begin position="428"/>
        <end position="451"/>
    </location>
</feature>
<feature type="transmembrane region" description="Helical" evidence="13">
    <location>
        <begin position="12"/>
        <end position="32"/>
    </location>
</feature>
<evidence type="ECO:0000256" key="7">
    <source>
        <dbReference type="ARBA" id="ARBA00023136"/>
    </source>
</evidence>
<gene>
    <name evidence="16" type="primary">LOC103515274</name>
</gene>
<keyword evidence="3" id="KW-1003">Cell membrane</keyword>
<feature type="region of interest" description="Disordered" evidence="12">
    <location>
        <begin position="505"/>
        <end position="615"/>
    </location>
</feature>
<organism evidence="15 16">
    <name type="scientific">Diaphorina citri</name>
    <name type="common">Asian citrus psyllid</name>
    <dbReference type="NCBI Taxonomy" id="121845"/>
    <lineage>
        <taxon>Eukaryota</taxon>
        <taxon>Metazoa</taxon>
        <taxon>Ecdysozoa</taxon>
        <taxon>Arthropoda</taxon>
        <taxon>Hexapoda</taxon>
        <taxon>Insecta</taxon>
        <taxon>Pterygota</taxon>
        <taxon>Neoptera</taxon>
        <taxon>Paraneoptera</taxon>
        <taxon>Hemiptera</taxon>
        <taxon>Sternorrhyncha</taxon>
        <taxon>Psylloidea</taxon>
        <taxon>Psyllidae</taxon>
        <taxon>Diaphorininae</taxon>
        <taxon>Diaphorina</taxon>
    </lineage>
</organism>
<keyword evidence="7 13" id="KW-0472">Membrane</keyword>
<feature type="transmembrane region" description="Helical" evidence="13">
    <location>
        <begin position="192"/>
        <end position="215"/>
    </location>
</feature>
<feature type="transmembrane region" description="Helical" evidence="13">
    <location>
        <begin position="230"/>
        <end position="250"/>
    </location>
</feature>
<dbReference type="InterPro" id="IPR000337">
    <property type="entry name" value="GPCR_3"/>
</dbReference>
<dbReference type="InterPro" id="IPR017979">
    <property type="entry name" value="GPCR_3_CS"/>
</dbReference>
<dbReference type="Pfam" id="PF07562">
    <property type="entry name" value="NCD3G"/>
    <property type="match status" value="1"/>
</dbReference>
<comment type="similarity">
    <text evidence="2">Belongs to the G-protein coupled receptor 3 family.</text>
</comment>
<dbReference type="GO" id="GO:0004930">
    <property type="term" value="F:G protein-coupled receptor activity"/>
    <property type="evidence" value="ECO:0007669"/>
    <property type="project" value="UniProtKB-KW"/>
</dbReference>
<keyword evidence="10" id="KW-0807">Transducer</keyword>
<dbReference type="CDD" id="cd15045">
    <property type="entry name" value="7tmC_mGluRs"/>
    <property type="match status" value="1"/>
</dbReference>
<evidence type="ECO:0000256" key="2">
    <source>
        <dbReference type="ARBA" id="ARBA00007242"/>
    </source>
</evidence>
<evidence type="ECO:0000256" key="5">
    <source>
        <dbReference type="ARBA" id="ARBA00022989"/>
    </source>
</evidence>
<evidence type="ECO:0000313" key="16">
    <source>
        <dbReference type="RefSeq" id="XP_026683815.1"/>
    </source>
</evidence>
<dbReference type="RefSeq" id="XP_026683815.1">
    <property type="nucleotide sequence ID" value="XM_026828014.1"/>
</dbReference>
<feature type="transmembrane region" description="Helical" evidence="13">
    <location>
        <begin position="262"/>
        <end position="283"/>
    </location>
</feature>
<keyword evidence="15" id="KW-1185">Reference proteome</keyword>
<dbReference type="FunFam" id="2.10.50.30:FF:000001">
    <property type="entry name" value="metabotropic glutamate receptor 1"/>
    <property type="match status" value="1"/>
</dbReference>
<comment type="subcellular location">
    <subcellularLocation>
        <location evidence="1">Cell membrane</location>
        <topology evidence="1">Multi-pass membrane protein</topology>
    </subcellularLocation>
</comment>
<feature type="transmembrane region" description="Helical" evidence="13">
    <location>
        <begin position="402"/>
        <end position="422"/>
    </location>
</feature>
<dbReference type="InterPro" id="IPR028082">
    <property type="entry name" value="Peripla_BP_I"/>
</dbReference>
<dbReference type="PROSITE" id="PS50259">
    <property type="entry name" value="G_PROTEIN_RECEP_F3_4"/>
    <property type="match status" value="1"/>
</dbReference>
<dbReference type="Gene3D" id="2.10.50.30">
    <property type="entry name" value="GPCR, family 3, nine cysteines domain"/>
    <property type="match status" value="1"/>
</dbReference>
<comment type="function">
    <text evidence="11">G-protein coupled receptor for glutamate. Ligand binding causes a conformation change that triggers signaling via guanine nucleotide-binding proteins (G proteins) and modulates the activity of down-stream effectors.</text>
</comment>
<feature type="region of interest" description="Disordered" evidence="12">
    <location>
        <begin position="472"/>
        <end position="492"/>
    </location>
</feature>
<feature type="compositionally biased region" description="Polar residues" evidence="12">
    <location>
        <begin position="601"/>
        <end position="615"/>
    </location>
</feature>
<keyword evidence="8" id="KW-0675">Receptor</keyword>
<dbReference type="KEGG" id="dci:103515274"/>
<feature type="compositionally biased region" description="Polar residues" evidence="12">
    <location>
        <begin position="514"/>
        <end position="523"/>
    </location>
</feature>
<keyword evidence="9" id="KW-0325">Glycoprotein</keyword>
<dbReference type="InterPro" id="IPR050726">
    <property type="entry name" value="mGluR"/>
</dbReference>
<dbReference type="PROSITE" id="PS00981">
    <property type="entry name" value="G_PROTEIN_RECEP_F3_3"/>
    <property type="match status" value="1"/>
</dbReference>
<sequence length="615" mass="68446">MYKFDKEFSVTNFLLDFRFGTGFCFTVVYAALLTKTNRISRIFNAGKRTREYSIIGKSLSGDKFKFDANGDGPARYNIIHFKEMSPGSYEWVRVGEYVEGELRLNLSEIQFKAEHPRPPESVCSLPCDRGQAKQYLEGESCCWHCFNCTQYHVRSSTDETKCVICPEGTKPNVEHTECLEVPEVYLKYESHWAIGAMGLSTMGILITAFIGLVFIRHNDTPVVKAAGRELSYVLLTGILMCYLVTFVLVMKPTDIVCGVQRFGTGFCFTVVYAALLTKTNRISRIFNAGKRTVKRPSFISPKSQLIICTGMISVFGTGFCFTVVYAALLTKTNRISRIFNAGKRTVKRPSFISPKSQLIICTGMISVQYMIAFGYPIVLIVVCTVYAVLTRNIPEAFNESKHIGFTMYTTCVIWLAFVPLYFGTGNHMPLRITTMSVTISLSASVTVACLFSPKLYIILIRPDQNVRQSMMPTSRYKSTSGPTIVTNNAHTNDLKKADSLKMNCLEKPKPPLKSVSTQTSNPGLLNGDALHEDTNLPSKAKSPSEEKPKAKVSTSCEEDKPNSNSKTLPPVAEESPQVIATSTEDKPQTKPEELTNHKVNQDSVNNNVPCMTSSL</sequence>
<feature type="compositionally biased region" description="Basic and acidic residues" evidence="12">
    <location>
        <begin position="583"/>
        <end position="600"/>
    </location>
</feature>
<feature type="compositionally biased region" description="Polar residues" evidence="12">
    <location>
        <begin position="472"/>
        <end position="491"/>
    </location>
</feature>